<dbReference type="RefSeq" id="WP_306711599.1">
    <property type="nucleotide sequence ID" value="NZ_JAUJFI010000229.1"/>
</dbReference>
<evidence type="ECO:0000256" key="3">
    <source>
        <dbReference type="SAM" id="MobiDB-lite"/>
    </source>
</evidence>
<dbReference type="Gene3D" id="3.90.470.20">
    <property type="entry name" value="4'-phosphopantetheinyl transferase domain"/>
    <property type="match status" value="1"/>
</dbReference>
<proteinExistence type="inferred from homology"/>
<reference evidence="5 6" key="1">
    <citation type="submission" date="2023-06" db="EMBL/GenBank/DDBJ databases">
        <title>Azospirillum isscasensis sp.nov, a bacterium isolated from rhizosphere soil of rice.</title>
        <authorList>
            <person name="Wang H."/>
        </authorList>
    </citation>
    <scope>NUCLEOTIDE SEQUENCE [LARGE SCALE GENOMIC DNA]</scope>
    <source>
        <strain evidence="5 6">C340-1</strain>
    </source>
</reference>
<evidence type="ECO:0000256" key="1">
    <source>
        <dbReference type="ARBA" id="ARBA00010990"/>
    </source>
</evidence>
<dbReference type="EMBL" id="JAUJFI010000229">
    <property type="protein sequence ID" value="MDQ2106326.1"/>
    <property type="molecule type" value="Genomic_DNA"/>
</dbReference>
<keyword evidence="2 5" id="KW-0808">Transferase</keyword>
<evidence type="ECO:0000313" key="6">
    <source>
        <dbReference type="Proteomes" id="UP001227317"/>
    </source>
</evidence>
<dbReference type="PANTHER" id="PTHR12215:SF10">
    <property type="entry name" value="L-AMINOADIPATE-SEMIALDEHYDE DEHYDROGENASE-PHOSPHOPANTETHEINYL TRANSFERASE"/>
    <property type="match status" value="1"/>
</dbReference>
<evidence type="ECO:0000259" key="4">
    <source>
        <dbReference type="Pfam" id="PF01648"/>
    </source>
</evidence>
<evidence type="ECO:0000313" key="5">
    <source>
        <dbReference type="EMBL" id="MDQ2106326.1"/>
    </source>
</evidence>
<dbReference type="GO" id="GO:0016740">
    <property type="term" value="F:transferase activity"/>
    <property type="evidence" value="ECO:0007669"/>
    <property type="project" value="UniProtKB-KW"/>
</dbReference>
<gene>
    <name evidence="5" type="ORF">QSG27_26780</name>
</gene>
<name>A0ABU0WQ05_9PROT</name>
<accession>A0ABU0WQ05</accession>
<feature type="region of interest" description="Disordered" evidence="3">
    <location>
        <begin position="228"/>
        <end position="250"/>
    </location>
</feature>
<dbReference type="SUPFAM" id="SSF56214">
    <property type="entry name" value="4'-phosphopantetheinyl transferase"/>
    <property type="match status" value="2"/>
</dbReference>
<dbReference type="InterPro" id="IPR008278">
    <property type="entry name" value="4-PPantetheinyl_Trfase_dom"/>
</dbReference>
<keyword evidence="6" id="KW-1185">Reference proteome</keyword>
<feature type="non-terminal residue" evidence="5">
    <location>
        <position position="250"/>
    </location>
</feature>
<feature type="domain" description="4'-phosphopantetheinyl transferase" evidence="4">
    <location>
        <begin position="109"/>
        <end position="188"/>
    </location>
</feature>
<dbReference type="Proteomes" id="UP001227317">
    <property type="component" value="Unassembled WGS sequence"/>
</dbReference>
<organism evidence="5 6">
    <name type="scientific">Azospirillum isscasi</name>
    <dbReference type="NCBI Taxonomy" id="3053926"/>
    <lineage>
        <taxon>Bacteria</taxon>
        <taxon>Pseudomonadati</taxon>
        <taxon>Pseudomonadota</taxon>
        <taxon>Alphaproteobacteria</taxon>
        <taxon>Rhodospirillales</taxon>
        <taxon>Azospirillaceae</taxon>
        <taxon>Azospirillum</taxon>
    </lineage>
</organism>
<comment type="caution">
    <text evidence="5">The sequence shown here is derived from an EMBL/GenBank/DDBJ whole genome shotgun (WGS) entry which is preliminary data.</text>
</comment>
<dbReference type="InterPro" id="IPR050559">
    <property type="entry name" value="P-Pant_transferase_sf"/>
</dbReference>
<evidence type="ECO:0000256" key="2">
    <source>
        <dbReference type="ARBA" id="ARBA00022679"/>
    </source>
</evidence>
<dbReference type="PANTHER" id="PTHR12215">
    <property type="entry name" value="PHOSPHOPANTETHEINE TRANSFERASE"/>
    <property type="match status" value="1"/>
</dbReference>
<sequence length="250" mass="26729">MREIGEIQVWYADLRGLAHRLEAFRALLSPDETARAARFATAELRSRCVLRRGLLRHLLGRILGCAPATLAFAYGPMGKPFLPGGPAFNLADCKDDVLIAIAPGGEVELGVDIERLRRVPDAAGIAERFFAPEERAAFAALPGALRDEAFLNGWTRKEAFIKATGQGLSTPLDRFAVELAPGRPARLLSLDGALEAGNAADWSLFDLRPAPGTVAALAGRGGGWRPALRPAGAAGRARRAPRRWAAGPRP</sequence>
<protein>
    <submittedName>
        <fullName evidence="5">4'-phosphopantetheinyl transferase superfamily protein</fullName>
    </submittedName>
</protein>
<dbReference type="Pfam" id="PF01648">
    <property type="entry name" value="ACPS"/>
    <property type="match status" value="1"/>
</dbReference>
<dbReference type="InterPro" id="IPR037143">
    <property type="entry name" value="4-PPantetheinyl_Trfase_dom_sf"/>
</dbReference>
<comment type="similarity">
    <text evidence="1">Belongs to the P-Pant transferase superfamily. Gsp/Sfp/HetI/AcpT family.</text>
</comment>